<sequence length="966" mass="108157">MSSSSEEAPQVIHNDIIPFDAPREAACVHPLRRASHDTTRERQQPRDSQNANSRESIIYTVDMSGDPSVHQASFAHVDPEENVIEDSIPRTYLSLESQSGVFTKPLPRLSGRVRFAQGDSEENSIRSIRYPESLPHASNPNAVYEEDPYAPFITAGSYSKAVRESKPSVPFSTSGSDFKPVYEEDPYGPLITSGPYSKPVHKSYAPSSTSSSRMPSERMAPASLPESEIEGPPEMFIMDDMDGGHDPRIAKGLTAWDLYNDEARKVDNELVKDWRDSLNSLLVFAAIFAAVLTAFIIESMKLLEPDQTEVLVDIALLYLNNAGNISNTVFARPEFTPDVTAISINCLLFGSLGASLVAALASVVALQWVADYDSATSRGGALPEDRAKRRQFRYAGVVSWKMGEIIASLPLLLYSSVVLFWAGAIQWTSTLYPTVGYIVAGGTAAAVLFYLFTTFLASVYVSAPFRTPLSRGVYWASHTTLSSSYQLILFLKVPQALRSLGRRILTFLPWSALVIGTISSAILYTLIILAFCLVILAFGPLITLAFIVTGYRSHAIFDTLSVIPPPPWIKAIRRFRIPAIRLSWIKAIRLSWILDHFLPRRTSRQREDDAAAEYSIAREEALSWLAHQLNVSIDSYPRLLLLLREVVNLSSKSFAHSFRDAPWQIILDSLALHYMRKIFLGTSSESDYEAIDTLLRCTSISALAAQISPSTSYNRNHQDDNYWTQFCFTTGQLMNPQFVMSESMAHLFIRDVPTRISRSKPELKSTIQLIKWRNSAGIKRADVWLDIFCHPHLYSLPYLDLCMKRLEEVIEFMNQQNRYMSVYEPLWLFAKGQTEAREQVVHSLQAVDNMLHWGTSTIYPNYHAHLVFLMCQDLIFNSYSWPCLSIRPGDLEERVGNLQDPCLALVGGHVCGLSISIENMLTPSHINEYSPSFRTVVNLLARTVFENAEQLVCIAPGCSSVSHFSS</sequence>
<evidence type="ECO:0000256" key="2">
    <source>
        <dbReference type="SAM" id="Phobius"/>
    </source>
</evidence>
<keyword evidence="2" id="KW-0472">Membrane</keyword>
<keyword evidence="2" id="KW-1133">Transmembrane helix</keyword>
<evidence type="ECO:0000256" key="1">
    <source>
        <dbReference type="SAM" id="MobiDB-lite"/>
    </source>
</evidence>
<dbReference type="InterPro" id="IPR045338">
    <property type="entry name" value="DUF6535"/>
</dbReference>
<dbReference type="Pfam" id="PF20153">
    <property type="entry name" value="DUF6535"/>
    <property type="match status" value="1"/>
</dbReference>
<reference evidence="4 5" key="1">
    <citation type="submission" date="2014-04" db="EMBL/GenBank/DDBJ databases">
        <authorList>
            <consortium name="DOE Joint Genome Institute"/>
            <person name="Kuo A."/>
            <person name="Zuccaro A."/>
            <person name="Kohler A."/>
            <person name="Nagy L.G."/>
            <person name="Floudas D."/>
            <person name="Copeland A."/>
            <person name="Barry K.W."/>
            <person name="Cichocki N."/>
            <person name="Veneault-Fourrey C."/>
            <person name="LaButti K."/>
            <person name="Lindquist E.A."/>
            <person name="Lipzen A."/>
            <person name="Lundell T."/>
            <person name="Morin E."/>
            <person name="Murat C."/>
            <person name="Sun H."/>
            <person name="Tunlid A."/>
            <person name="Henrissat B."/>
            <person name="Grigoriev I.V."/>
            <person name="Hibbett D.S."/>
            <person name="Martin F."/>
            <person name="Nordberg H.P."/>
            <person name="Cantor M.N."/>
            <person name="Hua S.X."/>
        </authorList>
    </citation>
    <scope>NUCLEOTIDE SEQUENCE [LARGE SCALE GENOMIC DNA]</scope>
    <source>
        <strain evidence="4 5">MAFF 305830</strain>
    </source>
</reference>
<gene>
    <name evidence="4" type="ORF">M408DRAFT_182846</name>
</gene>
<feature type="transmembrane region" description="Helical" evidence="2">
    <location>
        <begin position="437"/>
        <end position="461"/>
    </location>
</feature>
<feature type="transmembrane region" description="Helical" evidence="2">
    <location>
        <begin position="473"/>
        <end position="491"/>
    </location>
</feature>
<name>A0A0C3AK80_SERVB</name>
<reference evidence="5" key="2">
    <citation type="submission" date="2015-01" db="EMBL/GenBank/DDBJ databases">
        <title>Evolutionary Origins and Diversification of the Mycorrhizal Mutualists.</title>
        <authorList>
            <consortium name="DOE Joint Genome Institute"/>
            <consortium name="Mycorrhizal Genomics Consortium"/>
            <person name="Kohler A."/>
            <person name="Kuo A."/>
            <person name="Nagy L.G."/>
            <person name="Floudas D."/>
            <person name="Copeland A."/>
            <person name="Barry K.W."/>
            <person name="Cichocki N."/>
            <person name="Veneault-Fourrey C."/>
            <person name="LaButti K."/>
            <person name="Lindquist E.A."/>
            <person name="Lipzen A."/>
            <person name="Lundell T."/>
            <person name="Morin E."/>
            <person name="Murat C."/>
            <person name="Riley R."/>
            <person name="Ohm R."/>
            <person name="Sun H."/>
            <person name="Tunlid A."/>
            <person name="Henrissat B."/>
            <person name="Grigoriev I.V."/>
            <person name="Hibbett D.S."/>
            <person name="Martin F."/>
        </authorList>
    </citation>
    <scope>NUCLEOTIDE SEQUENCE [LARGE SCALE GENOMIC DNA]</scope>
    <source>
        <strain evidence="5">MAFF 305830</strain>
    </source>
</reference>
<evidence type="ECO:0000313" key="5">
    <source>
        <dbReference type="Proteomes" id="UP000054097"/>
    </source>
</evidence>
<dbReference type="HOGENOM" id="CLU_306568_0_0_1"/>
<dbReference type="Proteomes" id="UP000054097">
    <property type="component" value="Unassembled WGS sequence"/>
</dbReference>
<feature type="transmembrane region" description="Helical" evidence="2">
    <location>
        <begin position="503"/>
        <end position="522"/>
    </location>
</feature>
<dbReference type="EMBL" id="KN824571">
    <property type="protein sequence ID" value="KIM19696.1"/>
    <property type="molecule type" value="Genomic_DNA"/>
</dbReference>
<organism evidence="4 5">
    <name type="scientific">Serendipita vermifera MAFF 305830</name>
    <dbReference type="NCBI Taxonomy" id="933852"/>
    <lineage>
        <taxon>Eukaryota</taxon>
        <taxon>Fungi</taxon>
        <taxon>Dikarya</taxon>
        <taxon>Basidiomycota</taxon>
        <taxon>Agaricomycotina</taxon>
        <taxon>Agaricomycetes</taxon>
        <taxon>Sebacinales</taxon>
        <taxon>Serendipitaceae</taxon>
        <taxon>Serendipita</taxon>
    </lineage>
</organism>
<feature type="transmembrane region" description="Helical" evidence="2">
    <location>
        <begin position="528"/>
        <end position="551"/>
    </location>
</feature>
<keyword evidence="2" id="KW-0812">Transmembrane</keyword>
<dbReference type="AlphaFoldDB" id="A0A0C3AK80"/>
<keyword evidence="5" id="KW-1185">Reference proteome</keyword>
<evidence type="ECO:0000313" key="4">
    <source>
        <dbReference type="EMBL" id="KIM19696.1"/>
    </source>
</evidence>
<feature type="compositionally biased region" description="Basic and acidic residues" evidence="1">
    <location>
        <begin position="34"/>
        <end position="45"/>
    </location>
</feature>
<protein>
    <recommendedName>
        <fullName evidence="3">DUF6535 domain-containing protein</fullName>
    </recommendedName>
</protein>
<feature type="transmembrane region" description="Helical" evidence="2">
    <location>
        <begin position="278"/>
        <end position="297"/>
    </location>
</feature>
<proteinExistence type="predicted"/>
<feature type="region of interest" description="Disordered" evidence="1">
    <location>
        <begin position="29"/>
        <end position="56"/>
    </location>
</feature>
<feature type="transmembrane region" description="Helical" evidence="2">
    <location>
        <begin position="346"/>
        <end position="370"/>
    </location>
</feature>
<accession>A0A0C3AK80</accession>
<feature type="transmembrane region" description="Helical" evidence="2">
    <location>
        <begin position="405"/>
        <end position="425"/>
    </location>
</feature>
<feature type="compositionally biased region" description="Polar residues" evidence="1">
    <location>
        <begin position="46"/>
        <end position="55"/>
    </location>
</feature>
<evidence type="ECO:0000259" key="3">
    <source>
        <dbReference type="Pfam" id="PF20153"/>
    </source>
</evidence>
<feature type="compositionally biased region" description="Low complexity" evidence="1">
    <location>
        <begin position="203"/>
        <end position="214"/>
    </location>
</feature>
<feature type="domain" description="DUF6535" evidence="3">
    <location>
        <begin position="256"/>
        <end position="429"/>
    </location>
</feature>
<feature type="region of interest" description="Disordered" evidence="1">
    <location>
        <begin position="198"/>
        <end position="231"/>
    </location>
</feature>